<dbReference type="PROSITE" id="PS50956">
    <property type="entry name" value="HTH_ASNC_2"/>
    <property type="match status" value="1"/>
</dbReference>
<evidence type="ECO:0000256" key="1">
    <source>
        <dbReference type="ARBA" id="ARBA00023015"/>
    </source>
</evidence>
<accession>A0A0Q9ZBQ3</accession>
<dbReference type="InterPro" id="IPR036388">
    <property type="entry name" value="WH-like_DNA-bd_sf"/>
</dbReference>
<evidence type="ECO:0000256" key="2">
    <source>
        <dbReference type="ARBA" id="ARBA00023125"/>
    </source>
</evidence>
<dbReference type="PANTHER" id="PTHR30154">
    <property type="entry name" value="LEUCINE-RESPONSIVE REGULATORY PROTEIN"/>
    <property type="match status" value="1"/>
</dbReference>
<reference evidence="5" key="1">
    <citation type="submission" date="2015-10" db="EMBL/GenBank/DDBJ databases">
        <title>Draft genome sequence of Salegentibacter mishustinae KCTC 12263.</title>
        <authorList>
            <person name="Lin W."/>
            <person name="Zheng Q."/>
        </authorList>
    </citation>
    <scope>NUCLEOTIDE SEQUENCE [LARGE SCALE GENOMIC DNA]</scope>
    <source>
        <strain evidence="5">KCTC 12263</strain>
    </source>
</reference>
<dbReference type="Gene3D" id="1.10.10.10">
    <property type="entry name" value="Winged helix-like DNA-binding domain superfamily/Winged helix DNA-binding domain"/>
    <property type="match status" value="1"/>
</dbReference>
<dbReference type="Pfam" id="PF01037">
    <property type="entry name" value="AsnC_trans_reg"/>
    <property type="match status" value="1"/>
</dbReference>
<dbReference type="SUPFAM" id="SSF54909">
    <property type="entry name" value="Dimeric alpha+beta barrel"/>
    <property type="match status" value="1"/>
</dbReference>
<evidence type="ECO:0000313" key="6">
    <source>
        <dbReference type="Proteomes" id="UP000051643"/>
    </source>
</evidence>
<dbReference type="EMBL" id="LKTP01000001">
    <property type="protein sequence ID" value="KRG30476.1"/>
    <property type="molecule type" value="Genomic_DNA"/>
</dbReference>
<dbReference type="InterPro" id="IPR036390">
    <property type="entry name" value="WH_DNA-bd_sf"/>
</dbReference>
<dbReference type="GO" id="GO:0043200">
    <property type="term" value="P:response to amino acid"/>
    <property type="evidence" value="ECO:0007669"/>
    <property type="project" value="TreeGrafter"/>
</dbReference>
<keyword evidence="6" id="KW-1185">Reference proteome</keyword>
<dbReference type="InterPro" id="IPR019885">
    <property type="entry name" value="Tscrpt_reg_HTH_AsnC-type_CS"/>
</dbReference>
<evidence type="ECO:0000256" key="3">
    <source>
        <dbReference type="ARBA" id="ARBA00023163"/>
    </source>
</evidence>
<gene>
    <name evidence="5" type="ORF">APR42_01020</name>
</gene>
<evidence type="ECO:0000313" key="5">
    <source>
        <dbReference type="EMBL" id="KRG30476.1"/>
    </source>
</evidence>
<dbReference type="RefSeq" id="WP_057480302.1">
    <property type="nucleotide sequence ID" value="NZ_BMWR01000002.1"/>
</dbReference>
<keyword evidence="2" id="KW-0238">DNA-binding</keyword>
<dbReference type="OrthoDB" id="9800326at2"/>
<dbReference type="InterPro" id="IPR019887">
    <property type="entry name" value="Tscrpt_reg_AsnC/Lrp_C"/>
</dbReference>
<dbReference type="GO" id="GO:0043565">
    <property type="term" value="F:sequence-specific DNA binding"/>
    <property type="evidence" value="ECO:0007669"/>
    <property type="project" value="InterPro"/>
</dbReference>
<keyword evidence="1" id="KW-0805">Transcription regulation</keyword>
<dbReference type="FunFam" id="1.10.10.10:FF:000186">
    <property type="entry name" value="AsnC family transcriptional regulator"/>
    <property type="match status" value="1"/>
</dbReference>
<sequence length="151" mass="17311">MQIDELNWAILTRLQENARYSFAEIGREIGLSSPAVAERVKKMEDAGIIKGYKTQISYHQTGHQLKAIITLRAFMGRLKPFLEKVKEFKEVSNCYRITGNENIIMEVVLRDQAHLEEFIDKLITYGETKTHIVLSQVVEFAPINKNATKLS</sequence>
<proteinExistence type="predicted"/>
<evidence type="ECO:0000259" key="4">
    <source>
        <dbReference type="PROSITE" id="PS50956"/>
    </source>
</evidence>
<protein>
    <submittedName>
        <fullName evidence="5">ArsR family transcriptional regulator</fullName>
    </submittedName>
</protein>
<dbReference type="PRINTS" id="PR00033">
    <property type="entry name" value="HTHASNC"/>
</dbReference>
<dbReference type="InterPro" id="IPR011008">
    <property type="entry name" value="Dimeric_a/b-barrel"/>
</dbReference>
<comment type="caution">
    <text evidence="5">The sequence shown here is derived from an EMBL/GenBank/DDBJ whole genome shotgun (WGS) entry which is preliminary data.</text>
</comment>
<organism evidence="5 6">
    <name type="scientific">Salegentibacter mishustinae</name>
    <dbReference type="NCBI Taxonomy" id="270918"/>
    <lineage>
        <taxon>Bacteria</taxon>
        <taxon>Pseudomonadati</taxon>
        <taxon>Bacteroidota</taxon>
        <taxon>Flavobacteriia</taxon>
        <taxon>Flavobacteriales</taxon>
        <taxon>Flavobacteriaceae</taxon>
        <taxon>Salegentibacter</taxon>
    </lineage>
</organism>
<feature type="domain" description="HTH asnC-type" evidence="4">
    <location>
        <begin position="3"/>
        <end position="64"/>
    </location>
</feature>
<dbReference type="CDD" id="cd00090">
    <property type="entry name" value="HTH_ARSR"/>
    <property type="match status" value="1"/>
</dbReference>
<dbReference type="PANTHER" id="PTHR30154:SF53">
    <property type="entry name" value="HTH-TYPE TRANSCRIPTIONAL REGULATOR LRPC"/>
    <property type="match status" value="1"/>
</dbReference>
<dbReference type="GO" id="GO:0005829">
    <property type="term" value="C:cytosol"/>
    <property type="evidence" value="ECO:0007669"/>
    <property type="project" value="TreeGrafter"/>
</dbReference>
<dbReference type="InterPro" id="IPR011991">
    <property type="entry name" value="ArsR-like_HTH"/>
</dbReference>
<dbReference type="SMART" id="SM00344">
    <property type="entry name" value="HTH_ASNC"/>
    <property type="match status" value="1"/>
</dbReference>
<dbReference type="AlphaFoldDB" id="A0A0Q9ZBQ3"/>
<dbReference type="InterPro" id="IPR000485">
    <property type="entry name" value="AsnC-type_HTH_dom"/>
</dbReference>
<keyword evidence="3" id="KW-0804">Transcription</keyword>
<dbReference type="GO" id="GO:0006355">
    <property type="term" value="P:regulation of DNA-templated transcription"/>
    <property type="evidence" value="ECO:0007669"/>
    <property type="project" value="UniProtKB-ARBA"/>
</dbReference>
<dbReference type="Pfam" id="PF13404">
    <property type="entry name" value="HTH_AsnC-type"/>
    <property type="match status" value="1"/>
</dbReference>
<name>A0A0Q9ZBQ3_9FLAO</name>
<dbReference type="Gene3D" id="3.30.70.920">
    <property type="match status" value="1"/>
</dbReference>
<dbReference type="SUPFAM" id="SSF46785">
    <property type="entry name" value="Winged helix' DNA-binding domain"/>
    <property type="match status" value="1"/>
</dbReference>
<dbReference type="STRING" id="270918.APR42_01020"/>
<dbReference type="InterPro" id="IPR019888">
    <property type="entry name" value="Tscrpt_reg_AsnC-like"/>
</dbReference>
<dbReference type="Proteomes" id="UP000051643">
    <property type="component" value="Unassembled WGS sequence"/>
</dbReference>
<dbReference type="PROSITE" id="PS00519">
    <property type="entry name" value="HTH_ASNC_1"/>
    <property type="match status" value="1"/>
</dbReference>